<gene>
    <name evidence="1" type="ORF">GCM10009836_54410</name>
</gene>
<accession>A0ABN2NFN2</accession>
<dbReference type="PANTHER" id="PTHR11799">
    <property type="entry name" value="PARAOXONASE"/>
    <property type="match status" value="1"/>
</dbReference>
<dbReference type="InterPro" id="IPR011042">
    <property type="entry name" value="6-blade_b-propeller_TolB-like"/>
</dbReference>
<evidence type="ECO:0000313" key="1">
    <source>
        <dbReference type="EMBL" id="GAA1867114.1"/>
    </source>
</evidence>
<evidence type="ECO:0008006" key="3">
    <source>
        <dbReference type="Google" id="ProtNLM"/>
    </source>
</evidence>
<comment type="caution">
    <text evidence="1">The sequence shown here is derived from an EMBL/GenBank/DDBJ whole genome shotgun (WGS) entry which is preliminary data.</text>
</comment>
<evidence type="ECO:0000313" key="2">
    <source>
        <dbReference type="Proteomes" id="UP001500449"/>
    </source>
</evidence>
<reference evidence="1 2" key="1">
    <citation type="journal article" date="2019" name="Int. J. Syst. Evol. Microbiol.">
        <title>The Global Catalogue of Microorganisms (GCM) 10K type strain sequencing project: providing services to taxonomists for standard genome sequencing and annotation.</title>
        <authorList>
            <consortium name="The Broad Institute Genomics Platform"/>
            <consortium name="The Broad Institute Genome Sequencing Center for Infectious Disease"/>
            <person name="Wu L."/>
            <person name="Ma J."/>
        </authorList>
    </citation>
    <scope>NUCLEOTIDE SEQUENCE [LARGE SCALE GENOMIC DNA]</scope>
    <source>
        <strain evidence="1 2">JCM 16009</strain>
    </source>
</reference>
<proteinExistence type="predicted"/>
<dbReference type="Proteomes" id="UP001500449">
    <property type="component" value="Unassembled WGS sequence"/>
</dbReference>
<sequence>MKRFAGRIWGPVNAEDLVGIPGTDWVLTSGMQGPTAPLGRLYAVDRRDLSCTEIYPYTADTGSLDPAVFEPHGIDVAVAADGTPELLVVDHGGGESVARFAIDLGGDRPVLTHLETVPMPAGVWGNDVAALPGGGFVLSSTTDISDGLEKGMARMGAGEETGCAVEWTPGAGCRVLPGSAINSANGVAVSPDGGTVFLAGWRSRCIRKITRGAGDPVVETLDVDVMVDNLTWTPDGALLAAGATDATMEDFAAAYFGPVPRVAFPSRVLRIDPDTLAVETVAEQADPALGVATTALAVGDEIWVGAARDQGLQRYR</sequence>
<dbReference type="SUPFAM" id="SSF63829">
    <property type="entry name" value="Calcium-dependent phosphotriesterase"/>
    <property type="match status" value="1"/>
</dbReference>
<dbReference type="InterPro" id="IPR051288">
    <property type="entry name" value="Serum_paraoxonase/arylesterase"/>
</dbReference>
<dbReference type="EMBL" id="BAAAQK010000022">
    <property type="protein sequence ID" value="GAA1867114.1"/>
    <property type="molecule type" value="Genomic_DNA"/>
</dbReference>
<name>A0ABN2NFN2_9PSEU</name>
<dbReference type="RefSeq" id="WP_344423067.1">
    <property type="nucleotide sequence ID" value="NZ_BAAAQK010000022.1"/>
</dbReference>
<dbReference type="PANTHER" id="PTHR11799:SF12">
    <property type="entry name" value="PARAOXONASE-RELATED"/>
    <property type="match status" value="1"/>
</dbReference>
<organism evidence="1 2">
    <name type="scientific">Pseudonocardia ailaonensis</name>
    <dbReference type="NCBI Taxonomy" id="367279"/>
    <lineage>
        <taxon>Bacteria</taxon>
        <taxon>Bacillati</taxon>
        <taxon>Actinomycetota</taxon>
        <taxon>Actinomycetes</taxon>
        <taxon>Pseudonocardiales</taxon>
        <taxon>Pseudonocardiaceae</taxon>
        <taxon>Pseudonocardia</taxon>
    </lineage>
</organism>
<protein>
    <recommendedName>
        <fullName evidence="3">SMP-30/Gluconolactonase/LRE-like region domain-containing protein</fullName>
    </recommendedName>
</protein>
<dbReference type="Gene3D" id="2.120.10.30">
    <property type="entry name" value="TolB, C-terminal domain"/>
    <property type="match status" value="1"/>
</dbReference>
<keyword evidence="2" id="KW-1185">Reference proteome</keyword>